<proteinExistence type="predicted"/>
<dbReference type="Proteomes" id="UP001060919">
    <property type="component" value="Chromosome"/>
</dbReference>
<dbReference type="KEGG" id="aup:AsAng_0042040"/>
<gene>
    <name evidence="1" type="ORF">AsAng_0042040</name>
</gene>
<sequence>MHKPPTNHLLQLILSLTKGEKKHFRLLVTRHQTGEAPLFLKLFDHLDKYKIYDEKLLLKRIPKIKKQQLSNLKNHLHKQLLASVRILNRTHNLDITIREQLDYARLLYNKGLYHQSLDILAKTKTKAYYARQLVLILEIIEFEKRIESQYITRSIDTRAEELAAESKQITSKLCQEHELSDLSLLLYGQYLKTGFSRNEEESLYLKKTFEQRLSSYLPQKLSFYGQLYLFQSHIWYYHIQQNFKGCYRYARKWVDLFEEAPEMQTNDCPLYLKGLHNLLSSLFNLRAYQRFIAALELLERFKSIPNTPHSTHVTGSICLFRYIHRIGKHFMEGSFSEGVLWLQDVITVIENNPYNWDPHRIMVFYYKIASLYFGSGDPAQATVYLNRIINHKKQSIREDIQCFTRILNLIAHYELGNTQLIEYQIKSVYRFLRKMKDLNQVQKRILLFLQKTPYLVPSELRPAFIKLYQELKVLEENSSEQRSFLYLDLLSWLESKINNVPVEQVIQEKFRKRLEA</sequence>
<evidence type="ECO:0000313" key="2">
    <source>
        <dbReference type="Proteomes" id="UP001060919"/>
    </source>
</evidence>
<accession>A0A916DVV5</accession>
<organism evidence="1 2">
    <name type="scientific">Aureispira anguillae</name>
    <dbReference type="NCBI Taxonomy" id="2864201"/>
    <lineage>
        <taxon>Bacteria</taxon>
        <taxon>Pseudomonadati</taxon>
        <taxon>Bacteroidota</taxon>
        <taxon>Saprospiria</taxon>
        <taxon>Saprospirales</taxon>
        <taxon>Saprospiraceae</taxon>
        <taxon>Aureispira</taxon>
    </lineage>
</organism>
<protein>
    <submittedName>
        <fullName evidence="1">Uncharacterized protein</fullName>
    </submittedName>
</protein>
<evidence type="ECO:0000313" key="1">
    <source>
        <dbReference type="EMBL" id="BDS13466.1"/>
    </source>
</evidence>
<reference evidence="1" key="1">
    <citation type="submission" date="2022-09" db="EMBL/GenBank/DDBJ databases">
        <title>Aureispira anguillicida sp. nov., isolated from Leptocephalus of Japanese eel Anguilla japonica.</title>
        <authorList>
            <person name="Yuasa K."/>
            <person name="Mekata T."/>
            <person name="Ikunari K."/>
        </authorList>
    </citation>
    <scope>NUCLEOTIDE SEQUENCE</scope>
    <source>
        <strain evidence="1">EL160426</strain>
    </source>
</reference>
<dbReference type="EMBL" id="AP026867">
    <property type="protein sequence ID" value="BDS13466.1"/>
    <property type="molecule type" value="Genomic_DNA"/>
</dbReference>
<dbReference type="AlphaFoldDB" id="A0A916DVV5"/>
<dbReference type="RefSeq" id="WP_264788736.1">
    <property type="nucleotide sequence ID" value="NZ_AP026867.1"/>
</dbReference>
<keyword evidence="2" id="KW-1185">Reference proteome</keyword>
<name>A0A916DVV5_9BACT</name>